<dbReference type="InterPro" id="IPR045768">
    <property type="entry name" value="SpoIIE_N"/>
</dbReference>
<dbReference type="SMART" id="SM00331">
    <property type="entry name" value="PP2C_SIG"/>
    <property type="match status" value="1"/>
</dbReference>
<evidence type="ECO:0000259" key="3">
    <source>
        <dbReference type="PROSITE" id="PS51746"/>
    </source>
</evidence>
<protein>
    <submittedName>
        <fullName evidence="4">Stage II sporulation protein E</fullName>
    </submittedName>
</protein>
<dbReference type="PROSITE" id="PS51746">
    <property type="entry name" value="PPM_2"/>
    <property type="match status" value="1"/>
</dbReference>
<keyword evidence="1" id="KW-0378">Hydrolase</keyword>
<dbReference type="Pfam" id="PF07228">
    <property type="entry name" value="SpoIIE"/>
    <property type="match status" value="1"/>
</dbReference>
<evidence type="ECO:0000313" key="4">
    <source>
        <dbReference type="EMBL" id="RAW62089.1"/>
    </source>
</evidence>
<name>A0A329ULV2_9FIRM</name>
<feature type="transmembrane region" description="Helical" evidence="2">
    <location>
        <begin position="54"/>
        <end position="81"/>
    </location>
</feature>
<gene>
    <name evidence="4" type="ORF">C4N23_06365</name>
</gene>
<keyword evidence="5" id="KW-1185">Reference proteome</keyword>
<dbReference type="Proteomes" id="UP000250429">
    <property type="component" value="Unassembled WGS sequence"/>
</dbReference>
<dbReference type="InterPro" id="IPR036457">
    <property type="entry name" value="PPM-type-like_dom_sf"/>
</dbReference>
<dbReference type="GO" id="GO:0016791">
    <property type="term" value="F:phosphatase activity"/>
    <property type="evidence" value="ECO:0007669"/>
    <property type="project" value="TreeGrafter"/>
</dbReference>
<dbReference type="PANTHER" id="PTHR43156">
    <property type="entry name" value="STAGE II SPORULATION PROTEIN E-RELATED"/>
    <property type="match status" value="1"/>
</dbReference>
<keyword evidence="2" id="KW-0812">Transmembrane</keyword>
<dbReference type="InterPro" id="IPR001932">
    <property type="entry name" value="PPM-type_phosphatase-like_dom"/>
</dbReference>
<proteinExistence type="predicted"/>
<dbReference type="SUPFAM" id="SSF81606">
    <property type="entry name" value="PP2C-like"/>
    <property type="match status" value="1"/>
</dbReference>
<organism evidence="4 5">
    <name type="scientific">Faecalibacterium hattorii</name>
    <dbReference type="NCBI Taxonomy" id="2935520"/>
    <lineage>
        <taxon>Bacteria</taxon>
        <taxon>Bacillati</taxon>
        <taxon>Bacillota</taxon>
        <taxon>Clostridia</taxon>
        <taxon>Eubacteriales</taxon>
        <taxon>Oscillospiraceae</taxon>
        <taxon>Faecalibacterium</taxon>
    </lineage>
</organism>
<feature type="transmembrane region" description="Helical" evidence="2">
    <location>
        <begin position="101"/>
        <end position="125"/>
    </location>
</feature>
<accession>A0A329ULV2</accession>
<sequence length="782" mass="80027">MQAARETEQRQKIPAGKRGFFMLKVLKTDVSHPFAAALMPRAAVRPALRQGSAFLAGFLGGWAVLYGALMPFGLGLTLGFAEDCFAAGAAGALLGLLLHGFGALSLDSLCLLCAVGAAVAARWLWPGRFRPAALAGCGALGLGAVCFAFGPTGGGVDLLLTCGADALLAAALGFALRRFPPETPGVGMLLVAAGAAAALGSVSLGLLCLGVAVCAAVELALCCRGQPTAALAYCAVTGAALCAADPSLGPAAAGLSCASAAGALLAPGRRIEAFAAYAGGCVAGVLCVQPPGNAFSLLLSAGAGLAAAALLPKDWLAPVPAPEAAAPEERPRFSAAATRLEAVAESLSSLAETVNEVYDALPHRCESFRWVIDNTHDSLCFNCGRRECCWKQEYAATLDGMNALRPILEQNGHLETSDLPGALSRCIHPAALCAAANKSFALYRSRKEARVHAEAMRTALTEQYSAVADALGVLSEQLGRPGNPEPYKSGRVADFFSSLGTPPLECAVSLDDLGRTRAAVTLPRTRFAAAELSALAQEVGRLCRRTFEPPQVLSCKGMTTLLFSEKPALRAVFGFAASAARGTISGDAVQQFCSPAAAQMILCDGMGTGRPAAVDGNLAAELTARLLKAGFTAELAARLVNVALALKSDEESGATLDLISVDLYTGTARLFKAGAAPGFLVHGGRARPVGDASLPIGILGGVNGQSRVVHLAAGDYAVLVSDGLLVDGTGWVLKQLELSAAAADPPEQLAKALVETARTRAEATGRPDDITAAVLRLESCGR</sequence>
<dbReference type="InterPro" id="IPR052016">
    <property type="entry name" value="Bact_Sigma-Reg"/>
</dbReference>
<dbReference type="AlphaFoldDB" id="A0A329ULV2"/>
<feature type="domain" description="PPM-type phosphatase" evidence="3">
    <location>
        <begin position="572"/>
        <end position="777"/>
    </location>
</feature>
<evidence type="ECO:0000256" key="1">
    <source>
        <dbReference type="ARBA" id="ARBA00022801"/>
    </source>
</evidence>
<reference evidence="4 5" key="1">
    <citation type="submission" date="2018-02" db="EMBL/GenBank/DDBJ databases">
        <title>Complete genome sequencing of Faecalibacterium prausnitzii strains isolated from the human gut.</title>
        <authorList>
            <person name="Fitzgerald B.C."/>
            <person name="Shkoporov A.N."/>
            <person name="Ross P.R."/>
            <person name="Hill C."/>
        </authorList>
    </citation>
    <scope>NUCLEOTIDE SEQUENCE [LARGE SCALE GENOMIC DNA]</scope>
    <source>
        <strain evidence="4 5">APC922/41-1</strain>
    </source>
</reference>
<dbReference type="EMBL" id="PRLC01000007">
    <property type="protein sequence ID" value="RAW62089.1"/>
    <property type="molecule type" value="Genomic_DNA"/>
</dbReference>
<keyword evidence="2" id="KW-0472">Membrane</keyword>
<dbReference type="PANTHER" id="PTHR43156:SF2">
    <property type="entry name" value="STAGE II SPORULATION PROTEIN E"/>
    <property type="match status" value="1"/>
</dbReference>
<evidence type="ECO:0000256" key="2">
    <source>
        <dbReference type="SAM" id="Phobius"/>
    </source>
</evidence>
<comment type="caution">
    <text evidence="4">The sequence shown here is derived from an EMBL/GenBank/DDBJ whole genome shotgun (WGS) entry which is preliminary data.</text>
</comment>
<feature type="transmembrane region" description="Helical" evidence="2">
    <location>
        <begin position="158"/>
        <end position="176"/>
    </location>
</feature>
<feature type="transmembrane region" description="Helical" evidence="2">
    <location>
        <begin position="132"/>
        <end position="152"/>
    </location>
</feature>
<dbReference type="Pfam" id="PF19732">
    <property type="entry name" value="SpoIIE_N"/>
    <property type="match status" value="1"/>
</dbReference>
<dbReference type="Gene3D" id="3.60.40.10">
    <property type="entry name" value="PPM-type phosphatase domain"/>
    <property type="match status" value="1"/>
</dbReference>
<feature type="transmembrane region" description="Helical" evidence="2">
    <location>
        <begin position="188"/>
        <end position="213"/>
    </location>
</feature>
<evidence type="ECO:0000313" key="5">
    <source>
        <dbReference type="Proteomes" id="UP000250429"/>
    </source>
</evidence>
<keyword evidence="2" id="KW-1133">Transmembrane helix</keyword>